<dbReference type="AlphaFoldDB" id="Q2GGG4"/>
<evidence type="ECO:0008006" key="3">
    <source>
        <dbReference type="Google" id="ProtNLM"/>
    </source>
</evidence>
<proteinExistence type="predicted"/>
<dbReference type="OrthoDB" id="7163279at2"/>
<evidence type="ECO:0000313" key="1">
    <source>
        <dbReference type="EMBL" id="ABD45425.1"/>
    </source>
</evidence>
<evidence type="ECO:0000313" key="2">
    <source>
        <dbReference type="Proteomes" id="UP000008320"/>
    </source>
</evidence>
<sequence>MTDITKEIFNSVIKLLQSNNNLTNTVTDIYDIIPNKVSLPYIYVYISNLKTLNTFNSNMLKIQLSCKIYCYQPNTLYEILNLITNSLVNHKSNVSYFEYEVTPEYSYSTNQHNEIAYALLNFTILAKKIYVNRITD</sequence>
<dbReference type="KEGG" id="ech:ECH_0661"/>
<keyword evidence="2" id="KW-1185">Reference proteome</keyword>
<name>Q2GGG4_EHRCR</name>
<dbReference type="RefSeq" id="WP_011452744.1">
    <property type="nucleotide sequence ID" value="NC_007799.1"/>
</dbReference>
<accession>Q2GGG4</accession>
<dbReference type="STRING" id="205920.ECH_0661"/>
<gene>
    <name evidence="1" type="ordered locus">ECH_0661</name>
</gene>
<protein>
    <recommendedName>
        <fullName evidence="3">DUF3168 domain-containing protein</fullName>
    </recommendedName>
</protein>
<dbReference type="EMBL" id="CP000236">
    <property type="protein sequence ID" value="ABD45425.1"/>
    <property type="molecule type" value="Genomic_DNA"/>
</dbReference>
<dbReference type="Proteomes" id="UP000008320">
    <property type="component" value="Chromosome"/>
</dbReference>
<organism evidence="1 2">
    <name type="scientific">Ehrlichia chaffeensis (strain ATCC CRL-10679 / Arkansas)</name>
    <dbReference type="NCBI Taxonomy" id="205920"/>
    <lineage>
        <taxon>Bacteria</taxon>
        <taxon>Pseudomonadati</taxon>
        <taxon>Pseudomonadota</taxon>
        <taxon>Alphaproteobacteria</taxon>
        <taxon>Rickettsiales</taxon>
        <taxon>Anaplasmataceae</taxon>
        <taxon>Ehrlichia</taxon>
    </lineage>
</organism>
<dbReference type="HOGENOM" id="CLU_1872170_0_0_5"/>
<reference evidence="1 2" key="1">
    <citation type="journal article" date="2006" name="PLoS Genet.">
        <title>Comparative genomics of emerging human ehrlichiosis agents.</title>
        <authorList>
            <person name="Dunning Hotopp J.C."/>
            <person name="Lin M."/>
            <person name="Madupu R."/>
            <person name="Crabtree J."/>
            <person name="Angiuoli S.V."/>
            <person name="Eisen J.A."/>
            <person name="Seshadri R."/>
            <person name="Ren Q."/>
            <person name="Wu M."/>
            <person name="Utterback T.R."/>
            <person name="Smith S."/>
            <person name="Lewis M."/>
            <person name="Khouri H."/>
            <person name="Zhang C."/>
            <person name="Niu H."/>
            <person name="Lin Q."/>
            <person name="Ohashi N."/>
            <person name="Zhi N."/>
            <person name="Nelson W."/>
            <person name="Brinkac L.M."/>
            <person name="Dodson R.J."/>
            <person name="Rosovitz M.J."/>
            <person name="Sundaram J."/>
            <person name="Daugherty S.C."/>
            <person name="Davidsen T."/>
            <person name="Durkin A.S."/>
            <person name="Gwinn M."/>
            <person name="Haft D.H."/>
            <person name="Selengut J.D."/>
            <person name="Sullivan S.A."/>
            <person name="Zafar N."/>
            <person name="Zhou L."/>
            <person name="Benahmed F."/>
            <person name="Forberger H."/>
            <person name="Halpin R."/>
            <person name="Mulligan S."/>
            <person name="Robinson J."/>
            <person name="White O."/>
            <person name="Rikihisa Y."/>
            <person name="Tettelin H."/>
        </authorList>
    </citation>
    <scope>NUCLEOTIDE SEQUENCE [LARGE SCALE GENOMIC DNA]</scope>
    <source>
        <strain evidence="2">ATCC CRL-10679 / Arkansas</strain>
    </source>
</reference>